<feature type="domain" description="Citrate transporter-like" evidence="9">
    <location>
        <begin position="19"/>
        <end position="370"/>
    </location>
</feature>
<feature type="transmembrane region" description="Helical" evidence="8">
    <location>
        <begin position="281"/>
        <end position="303"/>
    </location>
</feature>
<dbReference type="PRINTS" id="PR00758">
    <property type="entry name" value="ARSENICPUMP"/>
</dbReference>
<feature type="transmembrane region" description="Helical" evidence="8">
    <location>
        <begin position="94"/>
        <end position="121"/>
    </location>
</feature>
<reference evidence="10 11" key="1">
    <citation type="submission" date="2013-12" db="EMBL/GenBank/DDBJ databases">
        <title>Comparative genomics of Petrotoga isolates.</title>
        <authorList>
            <person name="Nesbo C.L."/>
            <person name="Charchuk R."/>
            <person name="Chow K."/>
        </authorList>
    </citation>
    <scope>NUCLEOTIDE SEQUENCE [LARGE SCALE GENOMIC DNA]</scope>
    <source>
        <strain evidence="10 11">DSM 13574</strain>
    </source>
</reference>
<protein>
    <submittedName>
        <fullName evidence="10">Citrate transporter</fullName>
    </submittedName>
</protein>
<keyword evidence="5 8" id="KW-0812">Transmembrane</keyword>
<dbReference type="Proteomes" id="UP000236434">
    <property type="component" value="Unassembled WGS sequence"/>
</dbReference>
<organism evidence="10 11">
    <name type="scientific">Petrotoga olearia DSM 13574</name>
    <dbReference type="NCBI Taxonomy" id="1122955"/>
    <lineage>
        <taxon>Bacteria</taxon>
        <taxon>Thermotogati</taxon>
        <taxon>Thermotogota</taxon>
        <taxon>Thermotogae</taxon>
        <taxon>Petrotogales</taxon>
        <taxon>Petrotogaceae</taxon>
        <taxon>Petrotoga</taxon>
    </lineage>
</organism>
<feature type="transmembrane region" description="Helical" evidence="8">
    <location>
        <begin position="315"/>
        <end position="333"/>
    </location>
</feature>
<comment type="subcellular location">
    <subcellularLocation>
        <location evidence="1">Cell membrane</location>
        <topology evidence="1">Multi-pass membrane protein</topology>
    </subcellularLocation>
</comment>
<keyword evidence="7 8" id="KW-0472">Membrane</keyword>
<evidence type="ECO:0000256" key="5">
    <source>
        <dbReference type="ARBA" id="ARBA00022692"/>
    </source>
</evidence>
<dbReference type="GO" id="GO:0015105">
    <property type="term" value="F:arsenite transmembrane transporter activity"/>
    <property type="evidence" value="ECO:0007669"/>
    <property type="project" value="InterPro"/>
</dbReference>
<dbReference type="CDD" id="cd01116">
    <property type="entry name" value="P_permease"/>
    <property type="match status" value="1"/>
</dbReference>
<feature type="transmembrane region" description="Helical" evidence="8">
    <location>
        <begin position="28"/>
        <end position="47"/>
    </location>
</feature>
<comment type="similarity">
    <text evidence="2">Belongs to the CitM (TC 2.A.11) transporter family.</text>
</comment>
<dbReference type="InterPro" id="IPR000802">
    <property type="entry name" value="Arsenical_pump_ArsB"/>
</dbReference>
<evidence type="ECO:0000313" key="10">
    <source>
        <dbReference type="EMBL" id="PNR96074.1"/>
    </source>
</evidence>
<dbReference type="AlphaFoldDB" id="A0A2K1NZW5"/>
<feature type="transmembrane region" description="Helical" evidence="8">
    <location>
        <begin position="363"/>
        <end position="393"/>
    </location>
</feature>
<sequence>MSIYAITSLIVFIIVVLGMVFQKIDRTLIAMLGAIFLLGAGVFSDQIGAIKEYVDFNTLLLLLGMMVFVETLRKTGIFTFLGLSMLKLFGNNTYTLFISLIFLVALFSGFIDNVTTILVFIPMTFAITDSLKINYLPFILGEIFASNIGGMATIIGDPPNIMIASAAGYSFTEFALIMYPITIVNLIFVIILLIYFFKKDLSIKIDKEAVKNFDVSHIVENKKEFILSIFLFGAVIVAFALQHELNLESSTVALAAGFFSLFILRPEDLKDTLSKVEWENILFFFALFLIAGALEETGIISIFSNILVDFTGNSLLIFSFSILVISSFFTGFMNNVPLTAAMIPVIEKLTISESSIFTNFDPIWYSLSLGACLGGNLTPIAASANVIALGFLTQFKGKTISFWEFAKYGLIIVLGNILISAIYINFVFF</sequence>
<evidence type="ECO:0000256" key="4">
    <source>
        <dbReference type="ARBA" id="ARBA00022475"/>
    </source>
</evidence>
<dbReference type="OrthoDB" id="9765532at2"/>
<dbReference type="Pfam" id="PF03600">
    <property type="entry name" value="CitMHS"/>
    <property type="match status" value="1"/>
</dbReference>
<dbReference type="EMBL" id="AZRL01000016">
    <property type="protein sequence ID" value="PNR96074.1"/>
    <property type="molecule type" value="Genomic_DNA"/>
</dbReference>
<feature type="transmembrane region" description="Helical" evidence="8">
    <location>
        <begin position="5"/>
        <end position="22"/>
    </location>
</feature>
<dbReference type="InterPro" id="IPR051475">
    <property type="entry name" value="Diverse_Ion_Transporter"/>
</dbReference>
<proteinExistence type="inferred from homology"/>
<keyword evidence="4" id="KW-1003">Cell membrane</keyword>
<evidence type="ECO:0000256" key="3">
    <source>
        <dbReference type="ARBA" id="ARBA00022448"/>
    </source>
</evidence>
<keyword evidence="3" id="KW-0813">Transport</keyword>
<feature type="transmembrane region" description="Helical" evidence="8">
    <location>
        <begin position="133"/>
        <end position="156"/>
    </location>
</feature>
<dbReference type="GO" id="GO:0005886">
    <property type="term" value="C:plasma membrane"/>
    <property type="evidence" value="ECO:0007669"/>
    <property type="project" value="UniProtKB-SubCell"/>
</dbReference>
<evidence type="ECO:0000256" key="1">
    <source>
        <dbReference type="ARBA" id="ARBA00004651"/>
    </source>
</evidence>
<dbReference type="RefSeq" id="WP_103067129.1">
    <property type="nucleotide sequence ID" value="NZ_AZRL01000016.1"/>
</dbReference>
<evidence type="ECO:0000259" key="9">
    <source>
        <dbReference type="Pfam" id="PF03600"/>
    </source>
</evidence>
<evidence type="ECO:0000256" key="8">
    <source>
        <dbReference type="SAM" id="Phobius"/>
    </source>
</evidence>
<dbReference type="InterPro" id="IPR004680">
    <property type="entry name" value="Cit_transptr-like_dom"/>
</dbReference>
<name>A0A2K1NZW5_9BACT</name>
<comment type="caution">
    <text evidence="10">The sequence shown here is derived from an EMBL/GenBank/DDBJ whole genome shotgun (WGS) entry which is preliminary data.</text>
</comment>
<feature type="transmembrane region" description="Helical" evidence="8">
    <location>
        <begin position="405"/>
        <end position="428"/>
    </location>
</feature>
<dbReference type="PANTHER" id="PTHR43568:SF1">
    <property type="entry name" value="P PROTEIN"/>
    <property type="match status" value="1"/>
</dbReference>
<evidence type="ECO:0000313" key="11">
    <source>
        <dbReference type="Proteomes" id="UP000236434"/>
    </source>
</evidence>
<feature type="transmembrane region" description="Helical" evidence="8">
    <location>
        <begin position="225"/>
        <end position="242"/>
    </location>
</feature>
<dbReference type="PANTHER" id="PTHR43568">
    <property type="entry name" value="P PROTEIN"/>
    <property type="match status" value="1"/>
</dbReference>
<feature type="transmembrane region" description="Helical" evidence="8">
    <location>
        <begin position="176"/>
        <end position="197"/>
    </location>
</feature>
<gene>
    <name evidence="10" type="ORF">X929_06150</name>
</gene>
<evidence type="ECO:0000256" key="6">
    <source>
        <dbReference type="ARBA" id="ARBA00022989"/>
    </source>
</evidence>
<accession>A0A2K1NZW5</accession>
<evidence type="ECO:0000256" key="7">
    <source>
        <dbReference type="ARBA" id="ARBA00023136"/>
    </source>
</evidence>
<evidence type="ECO:0000256" key="2">
    <source>
        <dbReference type="ARBA" id="ARBA00009843"/>
    </source>
</evidence>
<keyword evidence="6 8" id="KW-1133">Transmembrane helix</keyword>